<feature type="transmembrane region" description="Helical" evidence="7">
    <location>
        <begin position="201"/>
        <end position="224"/>
    </location>
</feature>
<evidence type="ECO:0000256" key="2">
    <source>
        <dbReference type="ARBA" id="ARBA00022448"/>
    </source>
</evidence>
<feature type="transmembrane region" description="Helical" evidence="7">
    <location>
        <begin position="262"/>
        <end position="281"/>
    </location>
</feature>
<dbReference type="Pfam" id="PF07690">
    <property type="entry name" value="MFS_1"/>
    <property type="match status" value="1"/>
</dbReference>
<keyword evidence="5 7" id="KW-1133">Transmembrane helix</keyword>
<dbReference type="RefSeq" id="WP_045488574.1">
    <property type="nucleotide sequence ID" value="NZ_LTAO01000001.1"/>
</dbReference>
<feature type="transmembrane region" description="Helical" evidence="7">
    <location>
        <begin position="326"/>
        <end position="351"/>
    </location>
</feature>
<keyword evidence="8" id="KW-0732">Signal</keyword>
<protein>
    <recommendedName>
        <fullName evidence="9">Major facilitator superfamily (MFS) profile domain-containing protein</fullName>
    </recommendedName>
</protein>
<proteinExistence type="predicted"/>
<evidence type="ECO:0000313" key="10">
    <source>
        <dbReference type="EMBL" id="KYG34861.1"/>
    </source>
</evidence>
<dbReference type="InterPro" id="IPR020846">
    <property type="entry name" value="MFS_dom"/>
</dbReference>
<feature type="transmembrane region" description="Helical" evidence="7">
    <location>
        <begin position="45"/>
        <end position="65"/>
    </location>
</feature>
<keyword evidence="2" id="KW-0813">Transport</keyword>
<dbReference type="Proteomes" id="UP000075806">
    <property type="component" value="Unassembled WGS sequence"/>
</dbReference>
<dbReference type="OrthoDB" id="5506409at2"/>
<gene>
    <name evidence="10" type="ORF">AZF04_00565</name>
</gene>
<comment type="subcellular location">
    <subcellularLocation>
        <location evidence="1">Cell membrane</location>
        <topology evidence="1">Multi-pass membrane protein</topology>
    </subcellularLocation>
</comment>
<sequence>MNSNTLRIAILSISLLTVMAGAAISPALADIAKAFPDASETMIKLILTLPSVMIIPFTFISSYLCNKFTKKNLVLVGIIFYVIGGFCGGLVTSIETLLLFRAILGIGVGLLMPISTSIVADFYDGAMRTKVMGQVSAANNLGGIVLFISSGFLASISWRMSFSVYLVAIIVALLVFFFLPPTPKDEEASMMNKKSKLPVSVYGYGLAMFFLLLAFYSLPANIALYMQETGLGDSKFAGIVISIGTATGFFAGLLLSKLTYWLKGYFLVIQLLLMSIGFVIMGWSYHIIFLMLGIGIIGFGFGSLMPTVMDRVTKLVPRNKTVRAMAIVTSMLFLGQFLSPLVLDFIGWLVGNETIRFTYQFVGVSIFIMTLFTFCYVYKQKIKKKTLRAAS</sequence>
<evidence type="ECO:0000256" key="6">
    <source>
        <dbReference type="ARBA" id="ARBA00023136"/>
    </source>
</evidence>
<evidence type="ECO:0000256" key="4">
    <source>
        <dbReference type="ARBA" id="ARBA00022692"/>
    </source>
</evidence>
<keyword evidence="11" id="KW-1185">Reference proteome</keyword>
<dbReference type="InterPro" id="IPR050189">
    <property type="entry name" value="MFS_Efflux_Transporters"/>
</dbReference>
<evidence type="ECO:0000256" key="5">
    <source>
        <dbReference type="ARBA" id="ARBA00022989"/>
    </source>
</evidence>
<dbReference type="PROSITE" id="PS50850">
    <property type="entry name" value="MFS"/>
    <property type="match status" value="1"/>
</dbReference>
<organism evidence="10 11">
    <name type="scientific">Alkalihalobacillus trypoxylicola</name>
    <dbReference type="NCBI Taxonomy" id="519424"/>
    <lineage>
        <taxon>Bacteria</taxon>
        <taxon>Bacillati</taxon>
        <taxon>Bacillota</taxon>
        <taxon>Bacilli</taxon>
        <taxon>Bacillales</taxon>
        <taxon>Bacillaceae</taxon>
        <taxon>Alkalihalobacillus</taxon>
    </lineage>
</organism>
<accession>A0A161Q1K2</accession>
<name>A0A161Q1K2_9BACI</name>
<dbReference type="GO" id="GO:0022857">
    <property type="term" value="F:transmembrane transporter activity"/>
    <property type="evidence" value="ECO:0007669"/>
    <property type="project" value="InterPro"/>
</dbReference>
<dbReference type="STRING" id="519424.AZF04_00565"/>
<feature type="chain" id="PRO_5007824951" description="Major facilitator superfamily (MFS) profile domain-containing protein" evidence="8">
    <location>
        <begin position="30"/>
        <end position="391"/>
    </location>
</feature>
<evidence type="ECO:0000256" key="7">
    <source>
        <dbReference type="SAM" id="Phobius"/>
    </source>
</evidence>
<keyword evidence="4 7" id="KW-0812">Transmembrane</keyword>
<evidence type="ECO:0000259" key="9">
    <source>
        <dbReference type="PROSITE" id="PS50850"/>
    </source>
</evidence>
<evidence type="ECO:0000256" key="1">
    <source>
        <dbReference type="ARBA" id="ARBA00004651"/>
    </source>
</evidence>
<keyword evidence="3" id="KW-1003">Cell membrane</keyword>
<dbReference type="InterPro" id="IPR036259">
    <property type="entry name" value="MFS_trans_sf"/>
</dbReference>
<comment type="caution">
    <text evidence="10">The sequence shown here is derived from an EMBL/GenBank/DDBJ whole genome shotgun (WGS) entry which is preliminary data.</text>
</comment>
<dbReference type="EMBL" id="LTAO01000001">
    <property type="protein sequence ID" value="KYG34861.1"/>
    <property type="molecule type" value="Genomic_DNA"/>
</dbReference>
<keyword evidence="6 7" id="KW-0472">Membrane</keyword>
<feature type="domain" description="Major facilitator superfamily (MFS) profile" evidence="9">
    <location>
        <begin position="1"/>
        <end position="381"/>
    </location>
</feature>
<feature type="transmembrane region" description="Helical" evidence="7">
    <location>
        <begin position="135"/>
        <end position="156"/>
    </location>
</feature>
<dbReference type="PANTHER" id="PTHR43124:SF3">
    <property type="entry name" value="CHLORAMPHENICOL EFFLUX PUMP RV0191"/>
    <property type="match status" value="1"/>
</dbReference>
<feature type="transmembrane region" description="Helical" evidence="7">
    <location>
        <begin position="72"/>
        <end position="92"/>
    </location>
</feature>
<feature type="transmembrane region" description="Helical" evidence="7">
    <location>
        <begin position="357"/>
        <end position="378"/>
    </location>
</feature>
<feature type="transmembrane region" description="Helical" evidence="7">
    <location>
        <begin position="287"/>
        <end position="305"/>
    </location>
</feature>
<dbReference type="InterPro" id="IPR011701">
    <property type="entry name" value="MFS"/>
</dbReference>
<dbReference type="Gene3D" id="1.20.1250.20">
    <property type="entry name" value="MFS general substrate transporter like domains"/>
    <property type="match status" value="1"/>
</dbReference>
<evidence type="ECO:0000256" key="8">
    <source>
        <dbReference type="SAM" id="SignalP"/>
    </source>
</evidence>
<dbReference type="CDD" id="cd17473">
    <property type="entry name" value="MFS_arabinose_efflux_permease_like"/>
    <property type="match status" value="1"/>
</dbReference>
<feature type="transmembrane region" description="Helical" evidence="7">
    <location>
        <begin position="236"/>
        <end position="255"/>
    </location>
</feature>
<dbReference type="PANTHER" id="PTHR43124">
    <property type="entry name" value="PURINE EFFLUX PUMP PBUE"/>
    <property type="match status" value="1"/>
</dbReference>
<evidence type="ECO:0000256" key="3">
    <source>
        <dbReference type="ARBA" id="ARBA00022475"/>
    </source>
</evidence>
<feature type="transmembrane region" description="Helical" evidence="7">
    <location>
        <begin position="98"/>
        <end position="123"/>
    </location>
</feature>
<dbReference type="AlphaFoldDB" id="A0A161Q1K2"/>
<feature type="transmembrane region" description="Helical" evidence="7">
    <location>
        <begin position="162"/>
        <end position="180"/>
    </location>
</feature>
<dbReference type="SUPFAM" id="SSF103473">
    <property type="entry name" value="MFS general substrate transporter"/>
    <property type="match status" value="1"/>
</dbReference>
<reference evidence="10" key="1">
    <citation type="submission" date="2016-02" db="EMBL/GenBank/DDBJ databases">
        <title>Genome sequence of Bacillus trypoxylicola KCTC 13244(T).</title>
        <authorList>
            <person name="Jeong H."/>
            <person name="Park S.-H."/>
            <person name="Choi S.-K."/>
        </authorList>
    </citation>
    <scope>NUCLEOTIDE SEQUENCE [LARGE SCALE GENOMIC DNA]</scope>
    <source>
        <strain evidence="10">KCTC 13244</strain>
    </source>
</reference>
<dbReference type="GO" id="GO:0005886">
    <property type="term" value="C:plasma membrane"/>
    <property type="evidence" value="ECO:0007669"/>
    <property type="project" value="UniProtKB-SubCell"/>
</dbReference>
<feature type="signal peptide" evidence="8">
    <location>
        <begin position="1"/>
        <end position="29"/>
    </location>
</feature>
<evidence type="ECO:0000313" key="11">
    <source>
        <dbReference type="Proteomes" id="UP000075806"/>
    </source>
</evidence>